<accession>A0ABS7CLW0</accession>
<keyword evidence="2" id="KW-1185">Reference proteome</keyword>
<comment type="caution">
    <text evidence="1">The sequence shown here is derived from an EMBL/GenBank/DDBJ whole genome shotgun (WGS) entry which is preliminary data.</text>
</comment>
<dbReference type="EMBL" id="JAHZIK010003383">
    <property type="protein sequence ID" value="MBW7461898.1"/>
    <property type="molecule type" value="Genomic_DNA"/>
</dbReference>
<evidence type="ECO:0000313" key="1">
    <source>
        <dbReference type="EMBL" id="MBW7461898.1"/>
    </source>
</evidence>
<sequence>LVQAFYARAAAGAAPSAYPQVEDDRMTSLEERSVVGAGGSAVFAHAVQEAVHANRNPQETAAPAGLFRMPEADALEAMCAQLKKRYALP</sequence>
<organism evidence="1 2">
    <name type="scientific">Paenibacillus sepulcri</name>
    <dbReference type="NCBI Taxonomy" id="359917"/>
    <lineage>
        <taxon>Bacteria</taxon>
        <taxon>Bacillati</taxon>
        <taxon>Bacillota</taxon>
        <taxon>Bacilli</taxon>
        <taxon>Bacillales</taxon>
        <taxon>Paenibacillaceae</taxon>
        <taxon>Paenibacillus</taxon>
    </lineage>
</organism>
<gene>
    <name evidence="1" type="ORF">K0U00_48390</name>
</gene>
<name>A0ABS7CLW0_9BACL</name>
<feature type="non-terminal residue" evidence="1">
    <location>
        <position position="1"/>
    </location>
</feature>
<proteinExistence type="predicted"/>
<evidence type="ECO:0000313" key="2">
    <source>
        <dbReference type="Proteomes" id="UP001519887"/>
    </source>
</evidence>
<protein>
    <submittedName>
        <fullName evidence="1">Uncharacterized protein</fullName>
    </submittedName>
</protein>
<reference evidence="1 2" key="1">
    <citation type="submission" date="2021-07" db="EMBL/GenBank/DDBJ databases">
        <title>Paenibacillus radiodurans sp. nov., isolated from the southeastern edge of Tengger Desert.</title>
        <authorList>
            <person name="Zhang G."/>
        </authorList>
    </citation>
    <scope>NUCLEOTIDE SEQUENCE [LARGE SCALE GENOMIC DNA]</scope>
    <source>
        <strain evidence="1 2">CCM 7311</strain>
    </source>
</reference>
<dbReference type="Proteomes" id="UP001519887">
    <property type="component" value="Unassembled WGS sequence"/>
</dbReference>